<organism evidence="1 2">
    <name type="scientific">Thraustotheca clavata</name>
    <dbReference type="NCBI Taxonomy" id="74557"/>
    <lineage>
        <taxon>Eukaryota</taxon>
        <taxon>Sar</taxon>
        <taxon>Stramenopiles</taxon>
        <taxon>Oomycota</taxon>
        <taxon>Saprolegniomycetes</taxon>
        <taxon>Saprolegniales</taxon>
        <taxon>Achlyaceae</taxon>
        <taxon>Thraustotheca</taxon>
    </lineage>
</organism>
<sequence length="98" mass="11079">MSGRMETLLATPNQVGVLIADREGTLVSASGDLDGSYGERVLKTIRLMLLDCGNLQFLKKDSDEHLERLTVSYPTYQYNVTMDEQHIYIVKQVLEEVN</sequence>
<dbReference type="Proteomes" id="UP000243217">
    <property type="component" value="Unassembled WGS sequence"/>
</dbReference>
<evidence type="ECO:0000313" key="2">
    <source>
        <dbReference type="Proteomes" id="UP000243217"/>
    </source>
</evidence>
<evidence type="ECO:0000313" key="1">
    <source>
        <dbReference type="EMBL" id="OQS07048.1"/>
    </source>
</evidence>
<protein>
    <recommendedName>
        <fullName evidence="3">Late endosomal/lysosomal adaptor and MAPK and MTOR activator 4</fullName>
    </recommendedName>
</protein>
<name>A0A1W0AA26_9STRA</name>
<dbReference type="AlphaFoldDB" id="A0A1W0AA26"/>
<dbReference type="EMBL" id="JNBS01000282">
    <property type="protein sequence ID" value="OQS07048.1"/>
    <property type="molecule type" value="Genomic_DNA"/>
</dbReference>
<accession>A0A1W0AA26</accession>
<comment type="caution">
    <text evidence="1">The sequence shown here is derived from an EMBL/GenBank/DDBJ whole genome shotgun (WGS) entry which is preliminary data.</text>
</comment>
<dbReference type="OrthoDB" id="275011at2759"/>
<evidence type="ECO:0008006" key="3">
    <source>
        <dbReference type="Google" id="ProtNLM"/>
    </source>
</evidence>
<proteinExistence type="predicted"/>
<keyword evidence="2" id="KW-1185">Reference proteome</keyword>
<reference evidence="1 2" key="1">
    <citation type="journal article" date="2014" name="Genome Biol. Evol.">
        <title>The secreted proteins of Achlya hypogyna and Thraustotheca clavata identify the ancestral oomycete secretome and reveal gene acquisitions by horizontal gene transfer.</title>
        <authorList>
            <person name="Misner I."/>
            <person name="Blouin N."/>
            <person name="Leonard G."/>
            <person name="Richards T.A."/>
            <person name="Lane C.E."/>
        </authorList>
    </citation>
    <scope>NUCLEOTIDE SEQUENCE [LARGE SCALE GENOMIC DNA]</scope>
    <source>
        <strain evidence="1 2">ATCC 34112</strain>
    </source>
</reference>
<gene>
    <name evidence="1" type="ORF">THRCLA_20229</name>
</gene>